<keyword evidence="4" id="KW-0346">Stress response</keyword>
<dbReference type="InterPro" id="IPR013126">
    <property type="entry name" value="Hsp_70_fam"/>
</dbReference>
<dbReference type="Gene3D" id="1.20.1270.10">
    <property type="match status" value="1"/>
</dbReference>
<proteinExistence type="inferred from homology"/>
<dbReference type="EMBL" id="MRZV01000654">
    <property type="protein sequence ID" value="PIK46286.1"/>
    <property type="molecule type" value="Genomic_DNA"/>
</dbReference>
<dbReference type="Proteomes" id="UP000230750">
    <property type="component" value="Unassembled WGS sequence"/>
</dbReference>
<dbReference type="InterPro" id="IPR029048">
    <property type="entry name" value="HSP70_C_sf"/>
</dbReference>
<comment type="caution">
    <text evidence="4">The sequence shown here is derived from an EMBL/GenBank/DDBJ whole genome shotgun (WGS) entry which is preliminary data.</text>
</comment>
<evidence type="ECO:0000313" key="5">
    <source>
        <dbReference type="Proteomes" id="UP000230750"/>
    </source>
</evidence>
<dbReference type="STRING" id="307972.A0A2G8KE61"/>
<dbReference type="Pfam" id="PF00012">
    <property type="entry name" value="HSP70"/>
    <property type="match status" value="1"/>
</dbReference>
<protein>
    <submittedName>
        <fullName evidence="4">Heat shock cognate 70</fullName>
    </submittedName>
</protein>
<dbReference type="AlphaFoldDB" id="A0A2G8KE61"/>
<name>A0A2G8KE61_STIJA</name>
<dbReference type="SUPFAM" id="SSF100934">
    <property type="entry name" value="Heat shock protein 70kD (HSP70), C-terminal subdomain"/>
    <property type="match status" value="1"/>
</dbReference>
<keyword evidence="3" id="KW-0067">ATP-binding</keyword>
<comment type="similarity">
    <text evidence="1">Belongs to the heat shock protein 70 family.</text>
</comment>
<dbReference type="GO" id="GO:0005524">
    <property type="term" value="F:ATP binding"/>
    <property type="evidence" value="ECO:0007669"/>
    <property type="project" value="UniProtKB-KW"/>
</dbReference>
<keyword evidence="2" id="KW-0547">Nucleotide-binding</keyword>
<organism evidence="4 5">
    <name type="scientific">Stichopus japonicus</name>
    <name type="common">Sea cucumber</name>
    <dbReference type="NCBI Taxonomy" id="307972"/>
    <lineage>
        <taxon>Eukaryota</taxon>
        <taxon>Metazoa</taxon>
        <taxon>Echinodermata</taxon>
        <taxon>Eleutherozoa</taxon>
        <taxon>Echinozoa</taxon>
        <taxon>Holothuroidea</taxon>
        <taxon>Aspidochirotacea</taxon>
        <taxon>Aspidochirotida</taxon>
        <taxon>Stichopodidae</taxon>
        <taxon>Apostichopus</taxon>
    </lineage>
</organism>
<dbReference type="GO" id="GO:0140662">
    <property type="term" value="F:ATP-dependent protein folding chaperone"/>
    <property type="evidence" value="ECO:0007669"/>
    <property type="project" value="InterPro"/>
</dbReference>
<evidence type="ECO:0000256" key="3">
    <source>
        <dbReference type="ARBA" id="ARBA00022840"/>
    </source>
</evidence>
<accession>A0A2G8KE61</accession>
<gene>
    <name evidence="4" type="ORF">BSL78_16848</name>
</gene>
<sequence length="86" mass="10007">MVSEAEKYKNEDEAQKQRILAKNALESYPYNMKSTMEDDKIKEKLSEEDRKTVIDKCAEAVDWLDKNQVCAGVMFHCFPAFLRSLI</sequence>
<dbReference type="OrthoDB" id="2401965at2759"/>
<evidence type="ECO:0000313" key="4">
    <source>
        <dbReference type="EMBL" id="PIK46286.1"/>
    </source>
</evidence>
<keyword evidence="5" id="KW-1185">Reference proteome</keyword>
<evidence type="ECO:0000256" key="2">
    <source>
        <dbReference type="ARBA" id="ARBA00022741"/>
    </source>
</evidence>
<reference evidence="4 5" key="1">
    <citation type="journal article" date="2017" name="PLoS Biol.">
        <title>The sea cucumber genome provides insights into morphological evolution and visceral regeneration.</title>
        <authorList>
            <person name="Zhang X."/>
            <person name="Sun L."/>
            <person name="Yuan J."/>
            <person name="Sun Y."/>
            <person name="Gao Y."/>
            <person name="Zhang L."/>
            <person name="Li S."/>
            <person name="Dai H."/>
            <person name="Hamel J.F."/>
            <person name="Liu C."/>
            <person name="Yu Y."/>
            <person name="Liu S."/>
            <person name="Lin W."/>
            <person name="Guo K."/>
            <person name="Jin S."/>
            <person name="Xu P."/>
            <person name="Storey K.B."/>
            <person name="Huan P."/>
            <person name="Zhang T."/>
            <person name="Zhou Y."/>
            <person name="Zhang J."/>
            <person name="Lin C."/>
            <person name="Li X."/>
            <person name="Xing L."/>
            <person name="Huo D."/>
            <person name="Sun M."/>
            <person name="Wang L."/>
            <person name="Mercier A."/>
            <person name="Li F."/>
            <person name="Yang H."/>
            <person name="Xiang J."/>
        </authorList>
    </citation>
    <scope>NUCLEOTIDE SEQUENCE [LARGE SCALE GENOMIC DNA]</scope>
    <source>
        <strain evidence="4">Shaxun</strain>
        <tissue evidence="4">Muscle</tissue>
    </source>
</reference>
<evidence type="ECO:0000256" key="1">
    <source>
        <dbReference type="ARBA" id="ARBA00007381"/>
    </source>
</evidence>